<dbReference type="GO" id="GO:0015833">
    <property type="term" value="P:peptide transport"/>
    <property type="evidence" value="ECO:0007669"/>
    <property type="project" value="InterPro"/>
</dbReference>
<dbReference type="STRING" id="926550.CLDAP_31920"/>
<comment type="similarity">
    <text evidence="1">Belongs to the ABC transporter superfamily.</text>
</comment>
<dbReference type="InterPro" id="IPR003439">
    <property type="entry name" value="ABC_transporter-like_ATP-bd"/>
</dbReference>
<dbReference type="Gene3D" id="3.40.50.300">
    <property type="entry name" value="P-loop containing nucleotide triphosphate hydrolases"/>
    <property type="match status" value="1"/>
</dbReference>
<evidence type="ECO:0000256" key="3">
    <source>
        <dbReference type="ARBA" id="ARBA00022741"/>
    </source>
</evidence>
<dbReference type="PROSITE" id="PS00211">
    <property type="entry name" value="ABC_TRANSPORTER_1"/>
    <property type="match status" value="1"/>
</dbReference>
<dbReference type="NCBIfam" id="TIGR01727">
    <property type="entry name" value="oligo_HPY"/>
    <property type="match status" value="1"/>
</dbReference>
<dbReference type="InterPro" id="IPR027417">
    <property type="entry name" value="P-loop_NTPase"/>
</dbReference>
<dbReference type="InterPro" id="IPR013563">
    <property type="entry name" value="Oligopep_ABC_C"/>
</dbReference>
<gene>
    <name evidence="6" type="ordered locus">CLDAP_31920</name>
</gene>
<proteinExistence type="inferred from homology"/>
<dbReference type="PATRIC" id="fig|926550.5.peg.3457"/>
<feature type="domain" description="ABC transporter" evidence="5">
    <location>
        <begin position="25"/>
        <end position="272"/>
    </location>
</feature>
<dbReference type="InterPro" id="IPR017871">
    <property type="entry name" value="ABC_transporter-like_CS"/>
</dbReference>
<keyword evidence="4 6" id="KW-0067">ATP-binding</keyword>
<evidence type="ECO:0000256" key="4">
    <source>
        <dbReference type="ARBA" id="ARBA00022840"/>
    </source>
</evidence>
<dbReference type="CDD" id="cd03257">
    <property type="entry name" value="ABC_NikE_OppD_transporters"/>
    <property type="match status" value="1"/>
</dbReference>
<evidence type="ECO:0000313" key="6">
    <source>
        <dbReference type="EMBL" id="BAM01232.1"/>
    </source>
</evidence>
<dbReference type="PANTHER" id="PTHR43067:SF3">
    <property type="entry name" value="MALTOSE ABC TRANSPORTER, ATP-BINDING PROTEIN"/>
    <property type="match status" value="1"/>
</dbReference>
<keyword evidence="7" id="KW-1185">Reference proteome</keyword>
<organism evidence="6 7">
    <name type="scientific">Caldilinea aerophila (strain DSM 14535 / JCM 11387 / NBRC 104270 / STL-6-O1)</name>
    <dbReference type="NCBI Taxonomy" id="926550"/>
    <lineage>
        <taxon>Bacteria</taxon>
        <taxon>Bacillati</taxon>
        <taxon>Chloroflexota</taxon>
        <taxon>Caldilineae</taxon>
        <taxon>Caldilineales</taxon>
        <taxon>Caldilineaceae</taxon>
        <taxon>Caldilinea</taxon>
    </lineage>
</organism>
<dbReference type="OrthoDB" id="9802264at2"/>
<keyword evidence="2" id="KW-0813">Transport</keyword>
<dbReference type="SMART" id="SM00382">
    <property type="entry name" value="AAA"/>
    <property type="match status" value="1"/>
</dbReference>
<dbReference type="KEGG" id="cap:CLDAP_31920"/>
<keyword evidence="3" id="KW-0547">Nucleotide-binding</keyword>
<dbReference type="GO" id="GO:0005524">
    <property type="term" value="F:ATP binding"/>
    <property type="evidence" value="ECO:0007669"/>
    <property type="project" value="UniProtKB-KW"/>
</dbReference>
<dbReference type="PANTHER" id="PTHR43067">
    <property type="entry name" value="OLIGOPEPTIDE/DIPEPTIDE ABC TRANSPORTER, ATPASE SUBUNIT"/>
    <property type="match status" value="1"/>
</dbReference>
<accession>I0I7J4</accession>
<evidence type="ECO:0000256" key="1">
    <source>
        <dbReference type="ARBA" id="ARBA00005417"/>
    </source>
</evidence>
<dbReference type="HOGENOM" id="CLU_000604_1_23_0"/>
<name>I0I7J4_CALAS</name>
<dbReference type="Proteomes" id="UP000007880">
    <property type="component" value="Chromosome"/>
</dbReference>
<dbReference type="FunFam" id="3.40.50.300:FF:000016">
    <property type="entry name" value="Oligopeptide ABC transporter ATP-binding component"/>
    <property type="match status" value="1"/>
</dbReference>
<dbReference type="PROSITE" id="PS50893">
    <property type="entry name" value="ABC_TRANSPORTER_2"/>
    <property type="match status" value="1"/>
</dbReference>
<dbReference type="GO" id="GO:0016887">
    <property type="term" value="F:ATP hydrolysis activity"/>
    <property type="evidence" value="ECO:0007669"/>
    <property type="project" value="InterPro"/>
</dbReference>
<evidence type="ECO:0000259" key="5">
    <source>
        <dbReference type="PROSITE" id="PS50893"/>
    </source>
</evidence>
<dbReference type="RefSeq" id="WP_014434458.1">
    <property type="nucleotide sequence ID" value="NC_017079.1"/>
</dbReference>
<reference evidence="6 7" key="1">
    <citation type="submission" date="2012-02" db="EMBL/GenBank/DDBJ databases">
        <title>Complete genome sequence of Caldilinea aerophila DSM 14535 (= NBRC 102666).</title>
        <authorList>
            <person name="Oguchi A."/>
            <person name="Hosoyama A."/>
            <person name="Sekine M."/>
            <person name="Fukai R."/>
            <person name="Kato Y."/>
            <person name="Nakamura S."/>
            <person name="Hanada S."/>
            <person name="Yamazaki S."/>
            <person name="Fujita N."/>
        </authorList>
    </citation>
    <scope>NUCLEOTIDE SEQUENCE [LARGE SCALE GENOMIC DNA]</scope>
    <source>
        <strain evidence="7">DSM 14535 / JCM 11387 / NBRC 104270 / STL-6-O1</strain>
    </source>
</reference>
<dbReference type="InterPro" id="IPR003593">
    <property type="entry name" value="AAA+_ATPase"/>
</dbReference>
<dbReference type="AlphaFoldDB" id="I0I7J4"/>
<evidence type="ECO:0000313" key="7">
    <source>
        <dbReference type="Proteomes" id="UP000007880"/>
    </source>
</evidence>
<dbReference type="eggNOG" id="COG0444">
    <property type="taxonomic scope" value="Bacteria"/>
</dbReference>
<sequence>MSLKMEYRLGPAQQAADGREITLEVKNLKVYYSTPTGDVRAVDDVSFHVYKGEILGLVGESGCGKTTTAMAILRMVQPPGRIVSGQVLLDGVDLVKLNESQLRQVRWNTLALIPQGAMNSLNPVMRIHTQIAEAIVTHEGKQPKDKLKQRILDLLTMVGLPSRVYDMYPHELSGGMKQRVCIAMAIALHPSLIIADEPTSALDVVVQRVVGQTLLDVKKRLDVSMILIGHDMGLQAQLVDRIAVMYAGHMVEVAPVRAIFAEPLHPYTQLLIESIPSIKERKPLKLTEGLTHDLRNPPPGCIFQERCPKVMEVCRMERPQLRPIRPEHYVACYLYE</sequence>
<protein>
    <submittedName>
        <fullName evidence="6">Putative ABC transporter ATP-binding protein</fullName>
    </submittedName>
</protein>
<evidence type="ECO:0000256" key="2">
    <source>
        <dbReference type="ARBA" id="ARBA00022448"/>
    </source>
</evidence>
<dbReference type="Pfam" id="PF00005">
    <property type="entry name" value="ABC_tran"/>
    <property type="match status" value="1"/>
</dbReference>
<dbReference type="Pfam" id="PF08352">
    <property type="entry name" value="oligo_HPY"/>
    <property type="match status" value="1"/>
</dbReference>
<dbReference type="SUPFAM" id="SSF52540">
    <property type="entry name" value="P-loop containing nucleoside triphosphate hydrolases"/>
    <property type="match status" value="1"/>
</dbReference>
<dbReference type="EMBL" id="AP012337">
    <property type="protein sequence ID" value="BAM01232.1"/>
    <property type="molecule type" value="Genomic_DNA"/>
</dbReference>